<feature type="compositionally biased region" description="Polar residues" evidence="1">
    <location>
        <begin position="75"/>
        <end position="92"/>
    </location>
</feature>
<dbReference type="InParanoid" id="A0A1Z5JIS1"/>
<feature type="domain" description="WW" evidence="3">
    <location>
        <begin position="365"/>
        <end position="391"/>
    </location>
</feature>
<dbReference type="Proteomes" id="UP000198406">
    <property type="component" value="Unassembled WGS sequence"/>
</dbReference>
<evidence type="ECO:0000256" key="2">
    <source>
        <dbReference type="SAM" id="SignalP"/>
    </source>
</evidence>
<keyword evidence="2" id="KW-0732">Signal</keyword>
<keyword evidence="5" id="KW-1185">Reference proteome</keyword>
<dbReference type="InterPro" id="IPR001202">
    <property type="entry name" value="WW_dom"/>
</dbReference>
<comment type="caution">
    <text evidence="4">The sequence shown here is derived from an EMBL/GenBank/DDBJ whole genome shotgun (WGS) entry which is preliminary data.</text>
</comment>
<gene>
    <name evidence="4" type="ORF">FisN_5Lh201</name>
</gene>
<dbReference type="EMBL" id="BDSP01000074">
    <property type="protein sequence ID" value="GAX13899.1"/>
    <property type="molecule type" value="Genomic_DNA"/>
</dbReference>
<accession>A0A1Z5JIS1</accession>
<feature type="region of interest" description="Disordered" evidence="1">
    <location>
        <begin position="295"/>
        <end position="328"/>
    </location>
</feature>
<evidence type="ECO:0000313" key="5">
    <source>
        <dbReference type="Proteomes" id="UP000198406"/>
    </source>
</evidence>
<feature type="compositionally biased region" description="Polar residues" evidence="1">
    <location>
        <begin position="304"/>
        <end position="313"/>
    </location>
</feature>
<evidence type="ECO:0000313" key="4">
    <source>
        <dbReference type="EMBL" id="GAX13899.1"/>
    </source>
</evidence>
<dbReference type="Gene3D" id="2.20.70.10">
    <property type="match status" value="1"/>
</dbReference>
<organism evidence="4 5">
    <name type="scientific">Fistulifera solaris</name>
    <name type="common">Oleaginous diatom</name>
    <dbReference type="NCBI Taxonomy" id="1519565"/>
    <lineage>
        <taxon>Eukaryota</taxon>
        <taxon>Sar</taxon>
        <taxon>Stramenopiles</taxon>
        <taxon>Ochrophyta</taxon>
        <taxon>Bacillariophyta</taxon>
        <taxon>Bacillariophyceae</taxon>
        <taxon>Bacillariophycidae</taxon>
        <taxon>Naviculales</taxon>
        <taxon>Naviculaceae</taxon>
        <taxon>Fistulifera</taxon>
    </lineage>
</organism>
<protein>
    <recommendedName>
        <fullName evidence="3">WW domain-containing protein</fullName>
    </recommendedName>
</protein>
<dbReference type="AlphaFoldDB" id="A0A1Z5JIS1"/>
<reference evidence="4 5" key="1">
    <citation type="journal article" date="2015" name="Plant Cell">
        <title>Oil accumulation by the oleaginous diatom Fistulifera solaris as revealed by the genome and transcriptome.</title>
        <authorList>
            <person name="Tanaka T."/>
            <person name="Maeda Y."/>
            <person name="Veluchamy A."/>
            <person name="Tanaka M."/>
            <person name="Abida H."/>
            <person name="Marechal E."/>
            <person name="Bowler C."/>
            <person name="Muto M."/>
            <person name="Sunaga Y."/>
            <person name="Tanaka M."/>
            <person name="Yoshino T."/>
            <person name="Taniguchi T."/>
            <person name="Fukuda Y."/>
            <person name="Nemoto M."/>
            <person name="Matsumoto M."/>
            <person name="Wong P.S."/>
            <person name="Aburatani S."/>
            <person name="Fujibuchi W."/>
        </authorList>
    </citation>
    <scope>NUCLEOTIDE SEQUENCE [LARGE SCALE GENOMIC DNA]</scope>
    <source>
        <strain evidence="4 5">JPCC DA0580</strain>
    </source>
</reference>
<evidence type="ECO:0000259" key="3">
    <source>
        <dbReference type="Pfam" id="PF00397"/>
    </source>
</evidence>
<sequence length="392" mass="45057">MRNNRKLKFSFVVLSFIFHWVNSAAWVAAFHSRTIASKASPSWANSRSPDEDVSFSLNGNPSANSTVRDNDNKNSDSLQASSMRSGFNSQLSALPYNPRQPEYFYGDRSGREYKSRRRNKSDSWDNDQQQQVFAALSEIIQQDAPDSPWEVISPTDMAQGKELIEAWSKSTLEFDPTGVYDDELYRAVFSQEPDFFKTKEKEKEDLEQKEREFGELSPARLRQKELQDQRREANRLKLIKGLEDYIKALEAAEEKQPTQLKCRRCKCLMTSQAAASQGQLCQVCQAELLIASTKNEPGRPQRRQYWTNPNLRSYNPPVQQRPRPPRDDGKAIAFGDLMNGMLENVNKEENNNTAVSDSNQDESTSPWCETIDPDTGKVFYWNEETGEMRWEL</sequence>
<feature type="signal peptide" evidence="2">
    <location>
        <begin position="1"/>
        <end position="23"/>
    </location>
</feature>
<evidence type="ECO:0000256" key="1">
    <source>
        <dbReference type="SAM" id="MobiDB-lite"/>
    </source>
</evidence>
<proteinExistence type="predicted"/>
<feature type="chain" id="PRO_5013255657" description="WW domain-containing protein" evidence="2">
    <location>
        <begin position="24"/>
        <end position="392"/>
    </location>
</feature>
<feature type="compositionally biased region" description="Polar residues" evidence="1">
    <location>
        <begin position="55"/>
        <end position="67"/>
    </location>
</feature>
<dbReference type="CDD" id="cd00201">
    <property type="entry name" value="WW"/>
    <property type="match status" value="1"/>
</dbReference>
<dbReference type="OrthoDB" id="123866at2759"/>
<dbReference type="Pfam" id="PF00397">
    <property type="entry name" value="WW"/>
    <property type="match status" value="1"/>
</dbReference>
<feature type="region of interest" description="Disordered" evidence="1">
    <location>
        <begin position="39"/>
        <end position="126"/>
    </location>
</feature>
<name>A0A1Z5JIS1_FISSO</name>